<reference evidence="2 3" key="1">
    <citation type="submission" date="2019-05" db="EMBL/GenBank/DDBJ databases">
        <title>Kocuria coralli sp. nov., a novel actinobacterium isolated from coral reef seawater.</title>
        <authorList>
            <person name="Li J."/>
        </authorList>
    </citation>
    <scope>NUCLEOTIDE SEQUENCE [LARGE SCALE GENOMIC DNA]</scope>
    <source>
        <strain evidence="2 3">SCSIO 13007</strain>
    </source>
</reference>
<feature type="transmembrane region" description="Helical" evidence="1">
    <location>
        <begin position="156"/>
        <end position="177"/>
    </location>
</feature>
<keyword evidence="1" id="KW-0812">Transmembrane</keyword>
<feature type="transmembrane region" description="Helical" evidence="1">
    <location>
        <begin position="183"/>
        <end position="206"/>
    </location>
</feature>
<gene>
    <name evidence="2" type="ORF">FCK90_08065</name>
</gene>
<evidence type="ECO:0000313" key="3">
    <source>
        <dbReference type="Proteomes" id="UP000325957"/>
    </source>
</evidence>
<dbReference type="Proteomes" id="UP000325957">
    <property type="component" value="Unassembled WGS sequence"/>
</dbReference>
<evidence type="ECO:0000313" key="2">
    <source>
        <dbReference type="EMBL" id="KAA9394195.1"/>
    </source>
</evidence>
<keyword evidence="1" id="KW-1133">Transmembrane helix</keyword>
<keyword evidence="1" id="KW-0472">Membrane</keyword>
<feature type="transmembrane region" description="Helical" evidence="1">
    <location>
        <begin position="128"/>
        <end position="149"/>
    </location>
</feature>
<dbReference type="RefSeq" id="WP_158033797.1">
    <property type="nucleotide sequence ID" value="NZ_ML708617.1"/>
</dbReference>
<accession>A0A5J5KZ60</accession>
<evidence type="ECO:0000256" key="1">
    <source>
        <dbReference type="SAM" id="Phobius"/>
    </source>
</evidence>
<evidence type="ECO:0008006" key="4">
    <source>
        <dbReference type="Google" id="ProtNLM"/>
    </source>
</evidence>
<dbReference type="AlphaFoldDB" id="A0A5J5KZ60"/>
<keyword evidence="3" id="KW-1185">Reference proteome</keyword>
<name>A0A5J5KZ60_9MICC</name>
<dbReference type="EMBL" id="SZWF01000008">
    <property type="protein sequence ID" value="KAA9394195.1"/>
    <property type="molecule type" value="Genomic_DNA"/>
</dbReference>
<sequence>MNTTRDTRQADDGAGVPQEAWDRGFVQVHRAWCDELIVELRLADVPGAVIGDRLAEVETHCIESGETPAEAFGDAADYARDVAAESERERPGEVWTVAALSVAQVMALLVGTSAVPRWARGLPWEYNAIQVVCMLLAGGMLVMLPVLVGPIVRRPWVVGAPYAMVFTALAVGAAFAGQWELPVLLSLPASVVAVGLFAIILVLSVLEFLALRRDDPVTTPLGGPVRGSGGRPGRNAGPYIALVLPVAYVLLGVFGWLAA</sequence>
<proteinExistence type="predicted"/>
<protein>
    <recommendedName>
        <fullName evidence="4">DUF1129 domain-containing protein</fullName>
    </recommendedName>
</protein>
<dbReference type="OrthoDB" id="5192631at2"/>
<comment type="caution">
    <text evidence="2">The sequence shown here is derived from an EMBL/GenBank/DDBJ whole genome shotgun (WGS) entry which is preliminary data.</text>
</comment>
<organism evidence="2 3">
    <name type="scientific">Kocuria coralli</name>
    <dbReference type="NCBI Taxonomy" id="1461025"/>
    <lineage>
        <taxon>Bacteria</taxon>
        <taxon>Bacillati</taxon>
        <taxon>Actinomycetota</taxon>
        <taxon>Actinomycetes</taxon>
        <taxon>Micrococcales</taxon>
        <taxon>Micrococcaceae</taxon>
        <taxon>Kocuria</taxon>
    </lineage>
</organism>
<feature type="transmembrane region" description="Helical" evidence="1">
    <location>
        <begin position="94"/>
        <end position="116"/>
    </location>
</feature>
<feature type="transmembrane region" description="Helical" evidence="1">
    <location>
        <begin position="236"/>
        <end position="258"/>
    </location>
</feature>